<dbReference type="InterPro" id="IPR002036">
    <property type="entry name" value="YbeY"/>
</dbReference>
<evidence type="ECO:0000256" key="2">
    <source>
        <dbReference type="ARBA" id="ARBA00022722"/>
    </source>
</evidence>
<evidence type="ECO:0000256" key="3">
    <source>
        <dbReference type="ARBA" id="ARBA00022723"/>
    </source>
</evidence>
<dbReference type="PANTHER" id="PTHR46986:SF1">
    <property type="entry name" value="ENDORIBONUCLEASE YBEY, CHLOROPLASTIC"/>
    <property type="match status" value="1"/>
</dbReference>
<feature type="binding site" evidence="7">
    <location>
        <position position="90"/>
    </location>
    <ligand>
        <name>Zn(2+)</name>
        <dbReference type="ChEBI" id="CHEBI:29105"/>
        <note>catalytic</note>
    </ligand>
</feature>
<evidence type="ECO:0000256" key="6">
    <source>
        <dbReference type="ARBA" id="ARBA00022833"/>
    </source>
</evidence>
<evidence type="ECO:0000256" key="1">
    <source>
        <dbReference type="ARBA" id="ARBA00010875"/>
    </source>
</evidence>
<name>A0ABN8HLK9_9BACT</name>
<evidence type="ECO:0000256" key="4">
    <source>
        <dbReference type="ARBA" id="ARBA00022759"/>
    </source>
</evidence>
<evidence type="ECO:0000256" key="5">
    <source>
        <dbReference type="ARBA" id="ARBA00022801"/>
    </source>
</evidence>
<gene>
    <name evidence="7 8" type="primary">ybeY</name>
    <name evidence="8" type="ORF">GEAMG1_1990</name>
</gene>
<proteinExistence type="inferred from homology"/>
<evidence type="ECO:0000313" key="8">
    <source>
        <dbReference type="EMBL" id="CAH2031825.1"/>
    </source>
</evidence>
<comment type="cofactor">
    <cofactor evidence="7">
        <name>Zn(2+)</name>
        <dbReference type="ChEBI" id="CHEBI:29105"/>
    </cofactor>
    <text evidence="7">Binds 1 zinc ion.</text>
</comment>
<dbReference type="NCBIfam" id="TIGR00043">
    <property type="entry name" value="rRNA maturation RNase YbeY"/>
    <property type="match status" value="1"/>
</dbReference>
<dbReference type="SUPFAM" id="SSF55486">
    <property type="entry name" value="Metalloproteases ('zincins'), catalytic domain"/>
    <property type="match status" value="1"/>
</dbReference>
<feature type="binding site" evidence="7">
    <location>
        <position position="94"/>
    </location>
    <ligand>
        <name>Zn(2+)</name>
        <dbReference type="ChEBI" id="CHEBI:29105"/>
        <note>catalytic</note>
    </ligand>
</feature>
<keyword evidence="7" id="KW-0698">rRNA processing</keyword>
<keyword evidence="5 7" id="KW-0378">Hydrolase</keyword>
<accession>A0ABN8HLK9</accession>
<keyword evidence="2 7" id="KW-0540">Nuclease</keyword>
<dbReference type="Gene3D" id="3.40.390.30">
    <property type="entry name" value="Metalloproteases ('zincins'), catalytic domain"/>
    <property type="match status" value="1"/>
</dbReference>
<keyword evidence="7" id="KW-0690">Ribosome biogenesis</keyword>
<dbReference type="GO" id="GO:0016787">
    <property type="term" value="F:hydrolase activity"/>
    <property type="evidence" value="ECO:0007669"/>
    <property type="project" value="UniProtKB-KW"/>
</dbReference>
<keyword evidence="4 7" id="KW-0255">Endonuclease</keyword>
<comment type="function">
    <text evidence="7">Single strand-specific metallo-endoribonuclease involved in late-stage 70S ribosome quality control and in maturation of the 3' terminus of the 16S rRNA.</text>
</comment>
<keyword evidence="7" id="KW-0963">Cytoplasm</keyword>
<dbReference type="PANTHER" id="PTHR46986">
    <property type="entry name" value="ENDORIBONUCLEASE YBEY, CHLOROPLASTIC"/>
    <property type="match status" value="1"/>
</dbReference>
<evidence type="ECO:0000256" key="7">
    <source>
        <dbReference type="HAMAP-Rule" id="MF_00009"/>
    </source>
</evidence>
<evidence type="ECO:0000313" key="9">
    <source>
        <dbReference type="Proteomes" id="UP001295463"/>
    </source>
</evidence>
<dbReference type="InterPro" id="IPR023091">
    <property type="entry name" value="MetalPrtase_cat_dom_sf_prd"/>
</dbReference>
<comment type="similarity">
    <text evidence="1 7">Belongs to the endoribonuclease YbeY family.</text>
</comment>
<comment type="subcellular location">
    <subcellularLocation>
        <location evidence="7">Cytoplasm</location>
    </subcellularLocation>
</comment>
<dbReference type="Proteomes" id="UP001295463">
    <property type="component" value="Chromosome"/>
</dbReference>
<keyword evidence="6 7" id="KW-0862">Zinc</keyword>
<dbReference type="Pfam" id="PF02130">
    <property type="entry name" value="YbeY"/>
    <property type="match status" value="1"/>
</dbReference>
<feature type="binding site" evidence="7">
    <location>
        <position position="100"/>
    </location>
    <ligand>
        <name>Zn(2+)</name>
        <dbReference type="ChEBI" id="CHEBI:29105"/>
        <note>catalytic</note>
    </ligand>
</feature>
<sequence length="133" mass="14597">MRILSALGCPEGTGLSVSIVGDHTIRRLNREYLGKDRATNVISFSLREGEFGDLAGGLLGDVVISADTAAREAAASGMSGYERLLFLLLHGTLHLCGYDHERSGEEEARRMARKEQQLWKLLQQEGLTALPER</sequence>
<dbReference type="EC" id="3.1.-.-" evidence="7"/>
<organism evidence="8 9">
    <name type="scientific">Trichlorobacter ammonificans</name>
    <dbReference type="NCBI Taxonomy" id="2916410"/>
    <lineage>
        <taxon>Bacteria</taxon>
        <taxon>Pseudomonadati</taxon>
        <taxon>Thermodesulfobacteriota</taxon>
        <taxon>Desulfuromonadia</taxon>
        <taxon>Geobacterales</taxon>
        <taxon>Geobacteraceae</taxon>
        <taxon>Trichlorobacter</taxon>
    </lineage>
</organism>
<dbReference type="EMBL" id="OW150024">
    <property type="protein sequence ID" value="CAH2031825.1"/>
    <property type="molecule type" value="Genomic_DNA"/>
</dbReference>
<dbReference type="HAMAP" id="MF_00009">
    <property type="entry name" value="Endoribonucl_YbeY"/>
    <property type="match status" value="1"/>
</dbReference>
<protein>
    <recommendedName>
        <fullName evidence="7">Endoribonuclease YbeY</fullName>
        <ecNumber evidence="7">3.1.-.-</ecNumber>
    </recommendedName>
</protein>
<reference evidence="8 9" key="1">
    <citation type="submission" date="2022-03" db="EMBL/GenBank/DDBJ databases">
        <authorList>
            <person name="Koch H."/>
        </authorList>
    </citation>
    <scope>NUCLEOTIDE SEQUENCE [LARGE SCALE GENOMIC DNA]</scope>
    <source>
        <strain evidence="8 9">G1</strain>
    </source>
</reference>
<keyword evidence="3 7" id="KW-0479">Metal-binding</keyword>
<keyword evidence="9" id="KW-1185">Reference proteome</keyword>